<proteinExistence type="predicted"/>
<evidence type="ECO:0000313" key="2">
    <source>
        <dbReference type="EMBL" id="WNG43970.1"/>
    </source>
</evidence>
<sequence>MARALLLSLLVRQHLALKEKFRARYPHCWLVWEAGVWNVPESSEQNHGTTRLPTSELYDCLPSGDAMCFELAPVPGRNELSLGRASHNTFVINDATVSREHLVLHVRPDGGWEVEAQAQGGPALLSGKLLRPGQRTPLESGMQLQLGDVRLTFHDADSFHLRMGHTAALMLATQRGPRESPA</sequence>
<dbReference type="EMBL" id="CP043494">
    <property type="protein sequence ID" value="WNG43970.1"/>
    <property type="molecule type" value="Genomic_DNA"/>
</dbReference>
<dbReference type="RefSeq" id="WP_395815886.1">
    <property type="nucleotide sequence ID" value="NZ_CP043494.1"/>
</dbReference>
<protein>
    <submittedName>
        <fullName evidence="2">FHA domain-containing protein</fullName>
    </submittedName>
</protein>
<accession>A0ABY9WK58</accession>
<dbReference type="Proteomes" id="UP001611383">
    <property type="component" value="Chromosome"/>
</dbReference>
<evidence type="ECO:0000259" key="1">
    <source>
        <dbReference type="PROSITE" id="PS50006"/>
    </source>
</evidence>
<gene>
    <name evidence="2" type="ORF">F0U60_07590</name>
</gene>
<feature type="domain" description="FHA" evidence="1">
    <location>
        <begin position="80"/>
        <end position="129"/>
    </location>
</feature>
<reference evidence="2 3" key="1">
    <citation type="submission" date="2019-08" db="EMBL/GenBank/DDBJ databases">
        <title>Archangium and Cystobacter genomes.</title>
        <authorList>
            <person name="Chen I.-C.K."/>
            <person name="Wielgoss S."/>
        </authorList>
    </citation>
    <scope>NUCLEOTIDE SEQUENCE [LARGE SCALE GENOMIC DNA]</scope>
    <source>
        <strain evidence="2 3">Cbm 6</strain>
    </source>
</reference>
<dbReference type="InterPro" id="IPR008984">
    <property type="entry name" value="SMAD_FHA_dom_sf"/>
</dbReference>
<dbReference type="Pfam" id="PF00498">
    <property type="entry name" value="FHA"/>
    <property type="match status" value="1"/>
</dbReference>
<dbReference type="InterPro" id="IPR000253">
    <property type="entry name" value="FHA_dom"/>
</dbReference>
<dbReference type="SUPFAM" id="SSF49879">
    <property type="entry name" value="SMAD/FHA domain"/>
    <property type="match status" value="1"/>
</dbReference>
<organism evidence="2 3">
    <name type="scientific">Archangium minus</name>
    <dbReference type="NCBI Taxonomy" id="83450"/>
    <lineage>
        <taxon>Bacteria</taxon>
        <taxon>Pseudomonadati</taxon>
        <taxon>Myxococcota</taxon>
        <taxon>Myxococcia</taxon>
        <taxon>Myxococcales</taxon>
        <taxon>Cystobacterineae</taxon>
        <taxon>Archangiaceae</taxon>
        <taxon>Archangium</taxon>
    </lineage>
</organism>
<name>A0ABY9WK58_9BACT</name>
<keyword evidence="3" id="KW-1185">Reference proteome</keyword>
<dbReference type="PROSITE" id="PS50006">
    <property type="entry name" value="FHA_DOMAIN"/>
    <property type="match status" value="1"/>
</dbReference>
<dbReference type="CDD" id="cd00060">
    <property type="entry name" value="FHA"/>
    <property type="match status" value="1"/>
</dbReference>
<dbReference type="Gene3D" id="2.60.200.20">
    <property type="match status" value="1"/>
</dbReference>
<evidence type="ECO:0000313" key="3">
    <source>
        <dbReference type="Proteomes" id="UP001611383"/>
    </source>
</evidence>